<comment type="caution">
    <text evidence="2">The sequence shown here is derived from an EMBL/GenBank/DDBJ whole genome shotgun (WGS) entry which is preliminary data.</text>
</comment>
<keyword evidence="3" id="KW-1185">Reference proteome</keyword>
<evidence type="ECO:0000313" key="3">
    <source>
        <dbReference type="Proteomes" id="UP000785679"/>
    </source>
</evidence>
<dbReference type="PANTHER" id="PTHR36456">
    <property type="entry name" value="UPF0232 PROTEIN SCO3875"/>
    <property type="match status" value="1"/>
</dbReference>
<evidence type="ECO:0000313" key="2">
    <source>
        <dbReference type="EMBL" id="TNV70646.1"/>
    </source>
</evidence>
<dbReference type="InterPro" id="IPR007922">
    <property type="entry name" value="DciA-like"/>
</dbReference>
<dbReference type="EMBL" id="RRYP01034445">
    <property type="protein sequence ID" value="TNV70646.1"/>
    <property type="molecule type" value="Genomic_DNA"/>
</dbReference>
<name>A0A8J8N9J5_HALGN</name>
<evidence type="ECO:0000256" key="1">
    <source>
        <dbReference type="SAM" id="MobiDB-lite"/>
    </source>
</evidence>
<gene>
    <name evidence="2" type="ORF">FGO68_gene7553</name>
</gene>
<reference evidence="2" key="1">
    <citation type="submission" date="2019-06" db="EMBL/GenBank/DDBJ databases">
        <authorList>
            <person name="Zheng W."/>
        </authorList>
    </citation>
    <scope>NUCLEOTIDE SEQUENCE</scope>
    <source>
        <strain evidence="2">QDHG01</strain>
    </source>
</reference>
<dbReference type="Pfam" id="PF05258">
    <property type="entry name" value="DciA"/>
    <property type="match status" value="1"/>
</dbReference>
<evidence type="ECO:0008006" key="4">
    <source>
        <dbReference type="Google" id="ProtNLM"/>
    </source>
</evidence>
<dbReference type="AlphaFoldDB" id="A0A8J8N9J5"/>
<accession>A0A8J8N9J5</accession>
<sequence>MEKRDLALDLFKSFKTGVTRKTNKPAPTPQIGKAGDPELIGGVLNNLISDREWDSGLAEGNLFVNWKNIVGDEIAQHAQPISILDNVLTVQSSSTAWATQLNLIAADLLATIQKDATGVLIERLAIIGPQTPTWKKGVRTIRNARGPRDTYNQSKPTRNPQLHAQSSAIPVHKAFFGYVFPLFMTRIIPFREAKPLQEPLQAI</sequence>
<feature type="compositionally biased region" description="Polar residues" evidence="1">
    <location>
        <begin position="150"/>
        <end position="163"/>
    </location>
</feature>
<protein>
    <recommendedName>
        <fullName evidence="4">DUF721 domain-containing protein</fullName>
    </recommendedName>
</protein>
<dbReference type="Proteomes" id="UP000785679">
    <property type="component" value="Unassembled WGS sequence"/>
</dbReference>
<dbReference type="PANTHER" id="PTHR36456:SF1">
    <property type="entry name" value="UPF0232 PROTEIN SCO3875"/>
    <property type="match status" value="1"/>
</dbReference>
<organism evidence="2 3">
    <name type="scientific">Halteria grandinella</name>
    <dbReference type="NCBI Taxonomy" id="5974"/>
    <lineage>
        <taxon>Eukaryota</taxon>
        <taxon>Sar</taxon>
        <taxon>Alveolata</taxon>
        <taxon>Ciliophora</taxon>
        <taxon>Intramacronucleata</taxon>
        <taxon>Spirotrichea</taxon>
        <taxon>Stichotrichia</taxon>
        <taxon>Sporadotrichida</taxon>
        <taxon>Halteriidae</taxon>
        <taxon>Halteria</taxon>
    </lineage>
</organism>
<proteinExistence type="predicted"/>
<feature type="region of interest" description="Disordered" evidence="1">
    <location>
        <begin position="144"/>
        <end position="163"/>
    </location>
</feature>